<name>A0A9C7LA70_9BACI</name>
<dbReference type="AlphaFoldDB" id="A0A9C7LA70"/>
<accession>A0A9C7LA70</accession>
<comment type="caution">
    <text evidence="1">The sequence shown here is derived from an EMBL/GenBank/DDBJ whole genome shotgun (WGS) entry which is preliminary data.</text>
</comment>
<reference evidence="1" key="1">
    <citation type="submission" date="2021-10" db="EMBL/GenBank/DDBJ databases">
        <authorList>
            <person name="Criscuolo A."/>
        </authorList>
    </citation>
    <scope>NUCLEOTIDE SEQUENCE</scope>
    <source>
        <strain evidence="1">CIP111885</strain>
    </source>
</reference>
<evidence type="ECO:0000313" key="1">
    <source>
        <dbReference type="EMBL" id="CAG9607140.1"/>
    </source>
</evidence>
<proteinExistence type="predicted"/>
<organism evidence="1 2">
    <name type="scientific">Pseudoneobacillus rhizosphaerae</name>
    <dbReference type="NCBI Taxonomy" id="2880968"/>
    <lineage>
        <taxon>Bacteria</taxon>
        <taxon>Bacillati</taxon>
        <taxon>Bacillota</taxon>
        <taxon>Bacilli</taxon>
        <taxon>Bacillales</taxon>
        <taxon>Bacillaceae</taxon>
        <taxon>Pseudoneobacillus</taxon>
    </lineage>
</organism>
<gene>
    <name evidence="1" type="ORF">NEOCIP111885_00830</name>
</gene>
<dbReference type="Proteomes" id="UP000789845">
    <property type="component" value="Unassembled WGS sequence"/>
</dbReference>
<dbReference type="EMBL" id="CAKJTG010000004">
    <property type="protein sequence ID" value="CAG9607140.1"/>
    <property type="molecule type" value="Genomic_DNA"/>
</dbReference>
<dbReference type="RefSeq" id="WP_230495417.1">
    <property type="nucleotide sequence ID" value="NZ_CAKJTG010000004.1"/>
</dbReference>
<protein>
    <submittedName>
        <fullName evidence="1">Uncharacterized protein</fullName>
    </submittedName>
</protein>
<sequence>MTFIFLCLIAGGLIIEGVRKYILKIKDPTIEDIWLELNEEKWYQELMRNEKIKPYLLKSKENGLLRDPHYVRNIIDKEGHRDGFINYIKKMAE</sequence>
<evidence type="ECO:0000313" key="2">
    <source>
        <dbReference type="Proteomes" id="UP000789845"/>
    </source>
</evidence>
<keyword evidence="2" id="KW-1185">Reference proteome</keyword>